<keyword evidence="2" id="KW-1185">Reference proteome</keyword>
<gene>
    <name evidence="1" type="ORF">NPIL_219091</name>
</gene>
<protein>
    <submittedName>
        <fullName evidence="1">Uncharacterized protein</fullName>
    </submittedName>
</protein>
<evidence type="ECO:0000313" key="2">
    <source>
        <dbReference type="Proteomes" id="UP000887013"/>
    </source>
</evidence>
<evidence type="ECO:0000313" key="1">
    <source>
        <dbReference type="EMBL" id="GFT29951.1"/>
    </source>
</evidence>
<organism evidence="1 2">
    <name type="scientific">Nephila pilipes</name>
    <name type="common">Giant wood spider</name>
    <name type="synonym">Nephila maculata</name>
    <dbReference type="NCBI Taxonomy" id="299642"/>
    <lineage>
        <taxon>Eukaryota</taxon>
        <taxon>Metazoa</taxon>
        <taxon>Ecdysozoa</taxon>
        <taxon>Arthropoda</taxon>
        <taxon>Chelicerata</taxon>
        <taxon>Arachnida</taxon>
        <taxon>Araneae</taxon>
        <taxon>Araneomorphae</taxon>
        <taxon>Entelegynae</taxon>
        <taxon>Araneoidea</taxon>
        <taxon>Nephilidae</taxon>
        <taxon>Nephila</taxon>
    </lineage>
</organism>
<dbReference type="EMBL" id="BMAW01061154">
    <property type="protein sequence ID" value="GFT29951.1"/>
    <property type="molecule type" value="Genomic_DNA"/>
</dbReference>
<reference evidence="1" key="1">
    <citation type="submission" date="2020-08" db="EMBL/GenBank/DDBJ databases">
        <title>Multicomponent nature underlies the extraordinary mechanical properties of spider dragline silk.</title>
        <authorList>
            <person name="Kono N."/>
            <person name="Nakamura H."/>
            <person name="Mori M."/>
            <person name="Yoshida Y."/>
            <person name="Ohtoshi R."/>
            <person name="Malay A.D."/>
            <person name="Moran D.A.P."/>
            <person name="Tomita M."/>
            <person name="Numata K."/>
            <person name="Arakawa K."/>
        </authorList>
    </citation>
    <scope>NUCLEOTIDE SEQUENCE</scope>
</reference>
<comment type="caution">
    <text evidence="1">The sequence shown here is derived from an EMBL/GenBank/DDBJ whole genome shotgun (WGS) entry which is preliminary data.</text>
</comment>
<name>A0A8X6TPD9_NEPPI</name>
<dbReference type="Proteomes" id="UP000887013">
    <property type="component" value="Unassembled WGS sequence"/>
</dbReference>
<accession>A0A8X6TPD9</accession>
<sequence length="109" mass="11913">MTFPTLFASAVHPLSSGFSEMTELSRASLCRNNDIQSSTLPDFGFSLLQNQLSSGASVAAKKFLKSFETQLPMHLVLEATCVSDEDEWSHSTVQNFTAASKRQTKSCCT</sequence>
<dbReference type="AlphaFoldDB" id="A0A8X6TPD9"/>
<proteinExistence type="predicted"/>